<feature type="compositionally biased region" description="Polar residues" evidence="1">
    <location>
        <begin position="961"/>
        <end position="979"/>
    </location>
</feature>
<keyword evidence="2" id="KW-1133">Transmembrane helix</keyword>
<protein>
    <submittedName>
        <fullName evidence="3">Uncharacterized protein</fullName>
    </submittedName>
</protein>
<proteinExistence type="predicted"/>
<feature type="transmembrane region" description="Helical" evidence="2">
    <location>
        <begin position="1404"/>
        <end position="1425"/>
    </location>
</feature>
<reference evidence="3" key="1">
    <citation type="submission" date="2021-02" db="EMBL/GenBank/DDBJ databases">
        <authorList>
            <person name="Dougan E. K."/>
            <person name="Rhodes N."/>
            <person name="Thang M."/>
            <person name="Chan C."/>
        </authorList>
    </citation>
    <scope>NUCLEOTIDE SEQUENCE</scope>
</reference>
<dbReference type="InterPro" id="IPR038765">
    <property type="entry name" value="Papain-like_cys_pep_sf"/>
</dbReference>
<feature type="transmembrane region" description="Helical" evidence="2">
    <location>
        <begin position="1468"/>
        <end position="1486"/>
    </location>
</feature>
<keyword evidence="4" id="KW-1185">Reference proteome</keyword>
<feature type="transmembrane region" description="Helical" evidence="2">
    <location>
        <begin position="1333"/>
        <end position="1352"/>
    </location>
</feature>
<evidence type="ECO:0000313" key="4">
    <source>
        <dbReference type="Proteomes" id="UP000649617"/>
    </source>
</evidence>
<evidence type="ECO:0000256" key="2">
    <source>
        <dbReference type="SAM" id="Phobius"/>
    </source>
</evidence>
<keyword evidence="2" id="KW-0812">Transmembrane</keyword>
<feature type="region of interest" description="Disordered" evidence="1">
    <location>
        <begin position="950"/>
        <end position="984"/>
    </location>
</feature>
<dbReference type="OrthoDB" id="432246at2759"/>
<keyword evidence="2" id="KW-0472">Membrane</keyword>
<feature type="transmembrane region" description="Helical" evidence="2">
    <location>
        <begin position="1261"/>
        <end position="1277"/>
    </location>
</feature>
<dbReference type="Proteomes" id="UP000649617">
    <property type="component" value="Unassembled WGS sequence"/>
</dbReference>
<gene>
    <name evidence="3" type="ORF">SPIL2461_LOCUS20031</name>
</gene>
<organism evidence="3 4">
    <name type="scientific">Symbiodinium pilosum</name>
    <name type="common">Dinoflagellate</name>
    <dbReference type="NCBI Taxonomy" id="2952"/>
    <lineage>
        <taxon>Eukaryota</taxon>
        <taxon>Sar</taxon>
        <taxon>Alveolata</taxon>
        <taxon>Dinophyceae</taxon>
        <taxon>Suessiales</taxon>
        <taxon>Symbiodiniaceae</taxon>
        <taxon>Symbiodinium</taxon>
    </lineage>
</organism>
<feature type="transmembrane region" description="Helical" evidence="2">
    <location>
        <begin position="1437"/>
        <end position="1456"/>
    </location>
</feature>
<dbReference type="SUPFAM" id="SSF54001">
    <property type="entry name" value="Cysteine proteinases"/>
    <property type="match status" value="1"/>
</dbReference>
<evidence type="ECO:0000256" key="1">
    <source>
        <dbReference type="SAM" id="MobiDB-lite"/>
    </source>
</evidence>
<comment type="caution">
    <text evidence="3">The sequence shown here is derived from an EMBL/GenBank/DDBJ whole genome shotgun (WGS) entry which is preliminary data.</text>
</comment>
<dbReference type="PANTHER" id="PTHR11319:SF35">
    <property type="entry name" value="OUTER MEMBRANE PROTEIN PMPC-RELATED"/>
    <property type="match status" value="1"/>
</dbReference>
<dbReference type="PANTHER" id="PTHR11319">
    <property type="entry name" value="G PROTEIN-COUPLED RECEPTOR-RELATED"/>
    <property type="match status" value="1"/>
</dbReference>
<accession>A0A812WXR1</accession>
<feature type="region of interest" description="Disordered" evidence="1">
    <location>
        <begin position="1066"/>
        <end position="1098"/>
    </location>
</feature>
<evidence type="ECO:0000313" key="3">
    <source>
        <dbReference type="EMBL" id="CAE7708298.1"/>
    </source>
</evidence>
<name>A0A812WXR1_SYMPI</name>
<sequence length="1497" mass="162612">MALGGNFVQHGAYVEFQKCTAPGGRGGGLAVFNGYLHQFAGSMSFYGCGSNIGGGLFVQKDVVMIGTMSFTKCRAMRGGGGGAFVRQNFHQREGQLVLHSCMSLGDGGGLRIGRTFNQESDTSADFISCRATHGGCMSAGSVHASGYNNFSYCVASGHLDSGGGGVHVVHNYSQLAGVTNFIECQALKGGGGLQTRNGSLTVLKGNMVFLACTATGAGGGADVGLDVYLHAKASMAFDKCHAGGDGGGMSLKGNFLHDGANITFQSCEALASRGGGLAVFEGFLHQLAGEMDFRDCHADAGGGMYVERDVILDSTISFSRCHAYRSDSGGGALYIANGQFDLNGHLWAENCSSLGSGGGLLMKSGVIRQKPGSQLTLRQCSAHGGNGGGMATHGFIARGIIQFHSCAASPQGGNGGGLYVGNGNGAMKQEQGLMSFENCTAGGLGGGLYLGSKRAGHLTSLLLDHCSTESDAGTLYSLSKVLVVSDLTVSEPRSVDFDVVTYGKLVLNKLYLQSRSQKFGMGFWADSLHAESVNCTALKSCSLVASECDVSTLLCPPGTGIREGSGSKNCSVCDDNFTQHAGSTVSKCVPCPVPNEFCYANKFKMTPGHMVEASDISFTIYCPNPAACPGGNSSDLSTMCAPGYENRSCATCSVGYAISDNSVLLCTHCATVWWQQISQWMYMLAKHVLPFTLAAHSALQVQGAEEPKRSGVLINQLMSFATVAGTLLTVVTQTNAMREIKQQTAAQMHQPSFGQFMLQMVGLTTDLIAGQGPSEGRKRETKHCVREGRWPCHPLVAAATAQNNLEDLALQLGLHGVGTTEVRELGLWIYLKTNEVRDPTACCDARTVLDTKLGEADMYQHLSFFRKVLPDTALSDMHTMLHHYVFAKAHAKRNAETQNTETAGTSQTQQHVSTDSLLEMYAEFLETRPPVSSEDVVARIGETIRNHLAQATEEQGEHNEATSTEVAESELGAQSTRVQTSEHLDQSYCKESRFRADGRCRRTARELKKRAPYVQYWKDVQRGLWKTWSHRDWYEEHWADGERRSWKNPTSSSAWEMEWDQWEDGTRGDEDGFSSDSSVHGPRGKTRTHMQPASKRSRSTRVTFMEAFTVCNAKKQLKPDWYNMYQRLVTLIDQMMATCTQATYDAMKWKINPVRPGTAVSDNYFVVTPPKPVHLQVQNQMQKVTTPVIIEPRVNIPVFDDDTLQCTNVAYNVWSVILHAGHSPHAGHYTSRLLTATADGASGAQWSTDDARPAKLIMREVMQAIPAALVLGLIAFLPRQQHGVALVVGLNCFWPEMFGYFGKYLYCYQFAPEGTLEKTYDCPFLEDAFHHHAVRFIMLFVLLAVSHLWISLSLPKDDAQLPLHVIFLSRAYRKSCRLWESERLLRKTLLTLAVSALPITSSPALQLVCIVSVVMMSLFLYAALLPYKTMRFNLTECSLLATAALMTAVVSGLTAYDHYWGHMKRVEYLMIFSTVGIAAFTCALATSRSAAGPTHRT</sequence>
<dbReference type="EMBL" id="CAJNIZ010045023">
    <property type="protein sequence ID" value="CAE7708298.1"/>
    <property type="molecule type" value="Genomic_DNA"/>
</dbReference>